<evidence type="ECO:0000313" key="3">
    <source>
        <dbReference type="Ensembl" id="ENSHCOP00000011690.1"/>
    </source>
</evidence>
<dbReference type="InterPro" id="IPR011021">
    <property type="entry name" value="Arrestin-like_N"/>
</dbReference>
<dbReference type="STRING" id="109280.ENSHCOP00000011690"/>
<dbReference type="InterPro" id="IPR014752">
    <property type="entry name" value="Arrestin-like_C"/>
</dbReference>
<dbReference type="GO" id="GO:0007399">
    <property type="term" value="P:nervous system development"/>
    <property type="evidence" value="ECO:0007669"/>
    <property type="project" value="UniProtKB-ARBA"/>
</dbReference>
<keyword evidence="4" id="KW-1185">Reference proteome</keyword>
<dbReference type="OMA" id="INYNSTH"/>
<dbReference type="GeneTree" id="ENSGT01120000272478"/>
<name>A0A3Q3DGN9_HIPCM</name>
<feature type="domain" description="Arrestin-like N-terminal" evidence="2">
    <location>
        <begin position="7"/>
        <end position="72"/>
    </location>
</feature>
<protein>
    <recommendedName>
        <fullName evidence="2">Arrestin-like N-terminal domain-containing protein</fullName>
    </recommendedName>
</protein>
<dbReference type="Ensembl" id="ENSHCOT00000018483.1">
    <property type="protein sequence ID" value="ENSHCOP00000011690.1"/>
    <property type="gene ID" value="ENSHCOG00000014554.1"/>
</dbReference>
<proteinExistence type="inferred from homology"/>
<dbReference type="Gene3D" id="2.60.40.640">
    <property type="match status" value="1"/>
</dbReference>
<comment type="similarity">
    <text evidence="1">Belongs to the arrestin family.</text>
</comment>
<dbReference type="Pfam" id="PF00339">
    <property type="entry name" value="Arrestin_N"/>
    <property type="match status" value="1"/>
</dbReference>
<dbReference type="Proteomes" id="UP000264820">
    <property type="component" value="Unplaced"/>
</dbReference>
<evidence type="ECO:0000256" key="1">
    <source>
        <dbReference type="ARBA" id="ARBA00005298"/>
    </source>
</evidence>
<dbReference type="SUPFAM" id="SSF81296">
    <property type="entry name" value="E set domains"/>
    <property type="match status" value="1"/>
</dbReference>
<dbReference type="AlphaFoldDB" id="A0A3Q3DGN9"/>
<evidence type="ECO:0000313" key="4">
    <source>
        <dbReference type="Proteomes" id="UP000264820"/>
    </source>
</evidence>
<organism evidence="3 4">
    <name type="scientific">Hippocampus comes</name>
    <name type="common">Tiger tail seahorse</name>
    <dbReference type="NCBI Taxonomy" id="109280"/>
    <lineage>
        <taxon>Eukaryota</taxon>
        <taxon>Metazoa</taxon>
        <taxon>Chordata</taxon>
        <taxon>Craniata</taxon>
        <taxon>Vertebrata</taxon>
        <taxon>Euteleostomi</taxon>
        <taxon>Actinopterygii</taxon>
        <taxon>Neopterygii</taxon>
        <taxon>Teleostei</taxon>
        <taxon>Neoteleostei</taxon>
        <taxon>Acanthomorphata</taxon>
        <taxon>Syngnathiaria</taxon>
        <taxon>Syngnathiformes</taxon>
        <taxon>Syngnathoidei</taxon>
        <taxon>Syngnathidae</taxon>
        <taxon>Hippocampus</taxon>
    </lineage>
</organism>
<accession>A0A3Q3DGN9</accession>
<reference evidence="3" key="1">
    <citation type="submission" date="2025-08" db="UniProtKB">
        <authorList>
            <consortium name="Ensembl"/>
        </authorList>
    </citation>
    <scope>IDENTIFICATION</scope>
</reference>
<sequence>MSIKLFSVEYDQVNESRTFSSGDVLSGRVTVVARKETKVKCLMVSAKGKAEVKWFDRDGQTTVLHRDEEKYFYLEHIILQDKNRGDGLYFFLSKHVV</sequence>
<dbReference type="InterPro" id="IPR014756">
    <property type="entry name" value="Ig_E-set"/>
</dbReference>
<reference evidence="3" key="2">
    <citation type="submission" date="2025-09" db="UniProtKB">
        <authorList>
            <consortium name="Ensembl"/>
        </authorList>
    </citation>
    <scope>IDENTIFICATION</scope>
</reference>
<evidence type="ECO:0000259" key="2">
    <source>
        <dbReference type="Pfam" id="PF00339"/>
    </source>
</evidence>